<comment type="catalytic activity">
    <reaction evidence="4">
        <text>a ribonucleoside 5'-triphosphate + H2O = a ribonucleoside 5'-diphosphate + phosphate + H(+)</text>
        <dbReference type="Rhea" id="RHEA:23680"/>
        <dbReference type="ChEBI" id="CHEBI:15377"/>
        <dbReference type="ChEBI" id="CHEBI:15378"/>
        <dbReference type="ChEBI" id="CHEBI:43474"/>
        <dbReference type="ChEBI" id="CHEBI:57930"/>
        <dbReference type="ChEBI" id="CHEBI:61557"/>
        <dbReference type="EC" id="3.6.1.15"/>
    </reaction>
</comment>
<dbReference type="EC" id="3.6.1.15" evidence="4"/>
<dbReference type="Gene3D" id="3.40.50.300">
    <property type="entry name" value="P-loop containing nucleotide triphosphate hydrolases"/>
    <property type="match status" value="1"/>
</dbReference>
<dbReference type="RefSeq" id="WP_125740787.1">
    <property type="nucleotide sequence ID" value="NZ_RCOR01000014.1"/>
</dbReference>
<feature type="binding site" evidence="4">
    <location>
        <begin position="103"/>
        <end position="110"/>
    </location>
    <ligand>
        <name>ATP</name>
        <dbReference type="ChEBI" id="CHEBI:30616"/>
    </ligand>
</feature>
<evidence type="ECO:0000256" key="2">
    <source>
        <dbReference type="ARBA" id="ARBA00022801"/>
    </source>
</evidence>
<sequence>MRKEGKFIIIGRPGSGKSTCIMLLLEKLRASGTKVGGIRTPELRERGIRKGFAVEDILTGQSDIFASTDFREGPSVSKYRVSVERFESIAMPALRRALEECEVVVIDEIGKMELLSRNFLEVVRDIWESEIISVGTAPLVRIEEIEKLKSSSEVIIIERGDSERISNYLFNRISDLLHVSRSSHHPSPRGTLSFL</sequence>
<organism evidence="6 7">
    <name type="scientific">Candidatus Korarchaeum cryptofilum</name>
    <dbReference type="NCBI Taxonomy" id="498846"/>
    <lineage>
        <taxon>Archaea</taxon>
        <taxon>Thermoproteota</taxon>
        <taxon>Candidatus Korarchaeia</taxon>
        <taxon>Candidatus Korarchaeales</taxon>
        <taxon>Candidatus Korarchaeaceae</taxon>
        <taxon>Candidatus Korarchaeum</taxon>
    </lineage>
</organism>
<dbReference type="GO" id="GO:0005524">
    <property type="term" value="F:ATP binding"/>
    <property type="evidence" value="ECO:0007669"/>
    <property type="project" value="UniProtKB-UniRule"/>
</dbReference>
<accession>A0A429G8B6</accession>
<keyword evidence="1 4" id="KW-0547">Nucleotide-binding</keyword>
<name>A0A429G8B6_9CREN</name>
<keyword evidence="3 4" id="KW-0067">ATP-binding</keyword>
<dbReference type="Pfam" id="PF03266">
    <property type="entry name" value="NTPase_1"/>
    <property type="match status" value="1"/>
</dbReference>
<dbReference type="GO" id="GO:0017111">
    <property type="term" value="F:ribonucleoside triphosphate phosphatase activity"/>
    <property type="evidence" value="ECO:0007669"/>
    <property type="project" value="UniProtKB-UniRule"/>
</dbReference>
<gene>
    <name evidence="6" type="ORF">D9Q81_01680</name>
</gene>
<dbReference type="SMART" id="SM00382">
    <property type="entry name" value="AAA"/>
    <property type="match status" value="1"/>
</dbReference>
<keyword evidence="2 4" id="KW-0378">Hydrolase</keyword>
<evidence type="ECO:0000256" key="3">
    <source>
        <dbReference type="ARBA" id="ARBA00022840"/>
    </source>
</evidence>
<dbReference type="HAMAP" id="MF_00796">
    <property type="entry name" value="NTPase_1"/>
    <property type="match status" value="1"/>
</dbReference>
<comment type="caution">
    <text evidence="6">The sequence shown here is derived from an EMBL/GenBank/DDBJ whole genome shotgun (WGS) entry which is preliminary data.</text>
</comment>
<dbReference type="AlphaFoldDB" id="A0A429G8B6"/>
<evidence type="ECO:0000313" key="6">
    <source>
        <dbReference type="EMBL" id="RSN70049.1"/>
    </source>
</evidence>
<dbReference type="InterPro" id="IPR027417">
    <property type="entry name" value="P-loop_NTPase"/>
</dbReference>
<evidence type="ECO:0000259" key="5">
    <source>
        <dbReference type="SMART" id="SM00382"/>
    </source>
</evidence>
<evidence type="ECO:0000313" key="7">
    <source>
        <dbReference type="Proteomes" id="UP000278149"/>
    </source>
</evidence>
<dbReference type="SUPFAM" id="SSF52540">
    <property type="entry name" value="P-loop containing nucleoside triphosphate hydrolases"/>
    <property type="match status" value="1"/>
</dbReference>
<comment type="similarity">
    <text evidence="4">Belongs to the THEP1 NTPase family.</text>
</comment>
<feature type="binding site" evidence="4">
    <location>
        <begin position="11"/>
        <end position="18"/>
    </location>
    <ligand>
        <name>ATP</name>
        <dbReference type="ChEBI" id="CHEBI:30616"/>
    </ligand>
</feature>
<comment type="function">
    <text evidence="4">Has nucleotide phosphatase activity towards ATP, GTP, CTP, TTP and UTP. May hydrolyze nucleoside diphosphates with lower efficiency.</text>
</comment>
<evidence type="ECO:0000256" key="4">
    <source>
        <dbReference type="HAMAP-Rule" id="MF_00796"/>
    </source>
</evidence>
<dbReference type="EMBL" id="RCOR01000014">
    <property type="protein sequence ID" value="RSN70049.1"/>
    <property type="molecule type" value="Genomic_DNA"/>
</dbReference>
<dbReference type="PANTHER" id="PTHR43146">
    <property type="entry name" value="CANCER-RELATED NUCLEOSIDE-TRIPHOSPHATASE"/>
    <property type="match status" value="1"/>
</dbReference>
<dbReference type="Proteomes" id="UP000278149">
    <property type="component" value="Unassembled WGS sequence"/>
</dbReference>
<dbReference type="InterPro" id="IPR004948">
    <property type="entry name" value="Nuc-triphosphatase_THEP1"/>
</dbReference>
<proteinExistence type="inferred from homology"/>
<dbReference type="CDD" id="cd19482">
    <property type="entry name" value="RecA-like_Thep1"/>
    <property type="match status" value="1"/>
</dbReference>
<protein>
    <recommendedName>
        <fullName evidence="4">Nucleoside-triphosphatase D9Q81_01680</fullName>
        <shortName evidence="4">NTPase</shortName>
        <ecNumber evidence="4">3.6.1.15</ecNumber>
    </recommendedName>
    <alternativeName>
        <fullName evidence="4">Nucleoside triphosphate phosphohydrolase</fullName>
    </alternativeName>
</protein>
<dbReference type="InterPro" id="IPR003593">
    <property type="entry name" value="AAA+_ATPase"/>
</dbReference>
<reference evidence="6 7" key="1">
    <citation type="submission" date="2018-10" db="EMBL/GenBank/DDBJ databases">
        <title>Co-occurring genomic capacity for anaerobic methane metabolism and dissimilatory sulfite reduction discovered in the Korarchaeota.</title>
        <authorList>
            <person name="Mckay L.J."/>
            <person name="Dlakic M."/>
            <person name="Fields M.W."/>
            <person name="Delmont T.O."/>
            <person name="Eren A.M."/>
            <person name="Jay Z.J."/>
            <person name="Klingelsmith K.B."/>
            <person name="Rusch D.B."/>
            <person name="Inskeep W.P."/>
        </authorList>
    </citation>
    <scope>NUCLEOTIDE SEQUENCE [LARGE SCALE GENOMIC DNA]</scope>
    <source>
        <strain evidence="6 7">WS</strain>
    </source>
</reference>
<feature type="domain" description="AAA+ ATPase" evidence="5">
    <location>
        <begin position="3"/>
        <end position="161"/>
    </location>
</feature>
<evidence type="ECO:0000256" key="1">
    <source>
        <dbReference type="ARBA" id="ARBA00022741"/>
    </source>
</evidence>
<dbReference type="PANTHER" id="PTHR43146:SF1">
    <property type="entry name" value="CANCER-RELATED NUCLEOSIDE-TRIPHOSPHATASE"/>
    <property type="match status" value="1"/>
</dbReference>